<keyword evidence="1" id="KW-0812">Transmembrane</keyword>
<keyword evidence="3" id="KW-0489">Methyltransferase</keyword>
<dbReference type="GO" id="GO:0032259">
    <property type="term" value="P:methylation"/>
    <property type="evidence" value="ECO:0007669"/>
    <property type="project" value="UniProtKB-KW"/>
</dbReference>
<keyword evidence="3" id="KW-0689">Ribosomal protein</keyword>
<keyword evidence="3" id="KW-0687">Ribonucleoprotein</keyword>
<proteinExistence type="predicted"/>
<sequence length="212" mass="24785">MATKEKYNFRQKFNLALALLAVFFLILATNLVDRRHFETAQEALTSVYEDRVVAQHYIFEISTIVYQKEQQFIENNTNKWSVENDARIEELMEKFAGTKLTTSERRQFESLKEHLTTLERIELKYRENSINNNTHVIPEIFKHIKNDLNDLAETQILESKSKMFLAQKSLNTTNLLSNLELGLLIIVGIAIQFVIFYRIKKTSYGSNLKTVD</sequence>
<dbReference type="Proteomes" id="UP000002297">
    <property type="component" value="Chromosome"/>
</dbReference>
<evidence type="ECO:0000259" key="2">
    <source>
        <dbReference type="Pfam" id="PF12729"/>
    </source>
</evidence>
<dbReference type="HOGENOM" id="CLU_100594_1_0_10"/>
<evidence type="ECO:0000256" key="1">
    <source>
        <dbReference type="SAM" id="Phobius"/>
    </source>
</evidence>
<feature type="transmembrane region" description="Helical" evidence="1">
    <location>
        <begin position="181"/>
        <end position="199"/>
    </location>
</feature>
<protein>
    <submittedName>
        <fullName evidence="3">Ribosomal protein L11 methyltransferase</fullName>
    </submittedName>
</protein>
<evidence type="ECO:0000313" key="4">
    <source>
        <dbReference type="Proteomes" id="UP000002297"/>
    </source>
</evidence>
<dbReference type="STRING" id="216432.CA2559_13463"/>
<keyword evidence="1" id="KW-1133">Transmembrane helix</keyword>
<dbReference type="AlphaFoldDB" id="A3UB65"/>
<name>A3UB65_CROAH</name>
<dbReference type="eggNOG" id="ENOG5032RV0">
    <property type="taxonomic scope" value="Bacteria"/>
</dbReference>
<dbReference type="GO" id="GO:0005840">
    <property type="term" value="C:ribosome"/>
    <property type="evidence" value="ECO:0007669"/>
    <property type="project" value="UniProtKB-KW"/>
</dbReference>
<dbReference type="InterPro" id="IPR024478">
    <property type="entry name" value="HlyB_4HB_MCP"/>
</dbReference>
<dbReference type="RefSeq" id="WP_013188432.1">
    <property type="nucleotide sequence ID" value="NC_014230.1"/>
</dbReference>
<dbReference type="OrthoDB" id="1438991at2"/>
<keyword evidence="1" id="KW-0472">Membrane</keyword>
<reference evidence="3 4" key="1">
    <citation type="journal article" date="2010" name="J. Bacteriol.">
        <title>The complete genome sequence of Croceibacter atlanticus HTCC2559T.</title>
        <authorList>
            <person name="Oh H.M."/>
            <person name="Kang I."/>
            <person name="Ferriera S."/>
            <person name="Giovannoni S.J."/>
            <person name="Cho J.C."/>
        </authorList>
    </citation>
    <scope>NUCLEOTIDE SEQUENCE [LARGE SCALE GENOMIC DNA]</scope>
    <source>
        <strain evidence="4">ATCC BAA-628 / HTCC2559 / KCTC 12090</strain>
    </source>
</reference>
<dbReference type="KEGG" id="cat:CA2559_13463"/>
<evidence type="ECO:0000313" key="3">
    <source>
        <dbReference type="EMBL" id="EAP87051.1"/>
    </source>
</evidence>
<dbReference type="EMBL" id="CP002046">
    <property type="protein sequence ID" value="EAP87051.1"/>
    <property type="molecule type" value="Genomic_DNA"/>
</dbReference>
<dbReference type="Pfam" id="PF12729">
    <property type="entry name" value="4HB_MCP_1"/>
    <property type="match status" value="1"/>
</dbReference>
<dbReference type="GeneID" id="89454400"/>
<feature type="domain" description="Chemotaxis methyl-accepting receptor HlyB-like 4HB MCP" evidence="2">
    <location>
        <begin position="10"/>
        <end position="142"/>
    </location>
</feature>
<organism evidence="3 4">
    <name type="scientific">Croceibacter atlanticus (strain ATCC BAA-628 / JCM 21780 / CIP 108009 / IAM 15332 / KCTC 12090 / HTCC2559)</name>
    <dbReference type="NCBI Taxonomy" id="216432"/>
    <lineage>
        <taxon>Bacteria</taxon>
        <taxon>Pseudomonadati</taxon>
        <taxon>Bacteroidota</taxon>
        <taxon>Flavobacteriia</taxon>
        <taxon>Flavobacteriales</taxon>
        <taxon>Flavobacteriaceae</taxon>
        <taxon>Croceibacter</taxon>
    </lineage>
</organism>
<accession>A3UB65</accession>
<dbReference type="GO" id="GO:0008168">
    <property type="term" value="F:methyltransferase activity"/>
    <property type="evidence" value="ECO:0007669"/>
    <property type="project" value="UniProtKB-KW"/>
</dbReference>
<keyword evidence="4" id="KW-1185">Reference proteome</keyword>
<gene>
    <name evidence="3" type="ordered locus">CA2559_13463</name>
</gene>
<keyword evidence="3" id="KW-0808">Transferase</keyword>